<protein>
    <submittedName>
        <fullName evidence="1">Uncharacterized protein</fullName>
    </submittedName>
</protein>
<dbReference type="EMBL" id="CYXX01000003">
    <property type="protein sequence ID" value="CUM81747.1"/>
    <property type="molecule type" value="Genomic_DNA"/>
</dbReference>
<evidence type="ECO:0000313" key="2">
    <source>
        <dbReference type="Proteomes" id="UP000095453"/>
    </source>
</evidence>
<evidence type="ECO:0000313" key="1">
    <source>
        <dbReference type="EMBL" id="CUM81747.1"/>
    </source>
</evidence>
<gene>
    <name evidence="1" type="ORF">ERS852444_00625</name>
</gene>
<organism evidence="1 2">
    <name type="scientific">Roseburia inulinivorans</name>
    <dbReference type="NCBI Taxonomy" id="360807"/>
    <lineage>
        <taxon>Bacteria</taxon>
        <taxon>Bacillati</taxon>
        <taxon>Bacillota</taxon>
        <taxon>Clostridia</taxon>
        <taxon>Lachnospirales</taxon>
        <taxon>Lachnospiraceae</taxon>
        <taxon>Roseburia</taxon>
    </lineage>
</organism>
<name>A0A173RVJ8_9FIRM</name>
<dbReference type="Proteomes" id="UP000095453">
    <property type="component" value="Unassembled WGS sequence"/>
</dbReference>
<reference evidence="1 2" key="1">
    <citation type="submission" date="2015-09" db="EMBL/GenBank/DDBJ databases">
        <authorList>
            <consortium name="Pathogen Informatics"/>
        </authorList>
    </citation>
    <scope>NUCLEOTIDE SEQUENCE [LARGE SCALE GENOMIC DNA]</scope>
    <source>
        <strain evidence="1 2">2789STDY5608887</strain>
    </source>
</reference>
<proteinExistence type="predicted"/>
<sequence>MTMFHFLHKKDGFPANETVPKEAAPEIPMPPLSIMIFI</sequence>
<dbReference type="AlphaFoldDB" id="A0A173RVJ8"/>
<accession>A0A173RVJ8</accession>